<dbReference type="GO" id="GO:0006310">
    <property type="term" value="P:DNA recombination"/>
    <property type="evidence" value="ECO:0007669"/>
    <property type="project" value="UniProtKB-KW"/>
</dbReference>
<dbReference type="Proteomes" id="UP001194098">
    <property type="component" value="Unassembled WGS sequence"/>
</dbReference>
<protein>
    <submittedName>
        <fullName evidence="3">Tyrosine-type recombinase/integrase</fullName>
    </submittedName>
</protein>
<dbReference type="Gene3D" id="1.10.443.10">
    <property type="entry name" value="Intergrase catalytic core"/>
    <property type="match status" value="1"/>
</dbReference>
<dbReference type="PANTHER" id="PTHR30349">
    <property type="entry name" value="PHAGE INTEGRASE-RELATED"/>
    <property type="match status" value="1"/>
</dbReference>
<dbReference type="EMBL" id="JABAGV010000012">
    <property type="protein sequence ID" value="MBC2474342.1"/>
    <property type="molecule type" value="Genomic_DNA"/>
</dbReference>
<sequence length="188" mass="22199">MVVEPIKDKKMIEKFLIQLRGKNYRDWILAKFQLNTGLRISDVVRINTSDILTDTMRFKDYLVIKEKKTGKEKKIRLNEELRKAIKDYVRGYDINVGDFLFQSRKGDNNYISTTQAYRILKEAADAVGIENFGTHSLRKSWGYWTYKVSRYNIGLIMDMFNHTSEKITLRYIGITQEAKDELYSLVQF</sequence>
<dbReference type="Pfam" id="PF00589">
    <property type="entry name" value="Phage_integrase"/>
    <property type="match status" value="1"/>
</dbReference>
<dbReference type="InterPro" id="IPR002104">
    <property type="entry name" value="Integrase_catalytic"/>
</dbReference>
<dbReference type="PROSITE" id="PS51898">
    <property type="entry name" value="TYR_RECOMBINASE"/>
    <property type="match status" value="1"/>
</dbReference>
<dbReference type="RefSeq" id="WP_171780301.1">
    <property type="nucleotide sequence ID" value="NZ_JABAGV010000012.1"/>
</dbReference>
<dbReference type="PANTHER" id="PTHR30349:SF82">
    <property type="entry name" value="INTEGRASE_RECOMBINASE YOEC-RELATED"/>
    <property type="match status" value="1"/>
</dbReference>
<reference evidence="3" key="2">
    <citation type="journal article" date="2022" name="Nat. Biotechnol.">
        <title>Carbon-negative production of acetone and isopropanol by gas fermentation at industrial pilot scale.</title>
        <authorList>
            <person name="Liew F.E."/>
            <person name="Nogle R."/>
            <person name="Abdalla T."/>
            <person name="Rasor B.J."/>
            <person name="Canter C."/>
            <person name="Jensen R.O."/>
            <person name="Wang L."/>
            <person name="Strutz J."/>
            <person name="Chirania P."/>
            <person name="De Tissera S."/>
            <person name="Mueller A.P."/>
            <person name="Ruan Z."/>
            <person name="Gao A."/>
            <person name="Tran L."/>
            <person name="Engle N.L."/>
            <person name="Bromley J.C."/>
            <person name="Daniell J."/>
            <person name="Conrado R."/>
            <person name="Tschaplinski T.J."/>
            <person name="Giannone R.J."/>
            <person name="Hettich R.L."/>
            <person name="Karim A.S."/>
            <person name="Simpson S.D."/>
            <person name="Brown S.D."/>
            <person name="Leang C."/>
            <person name="Jewett M.C."/>
            <person name="Kopke M."/>
        </authorList>
    </citation>
    <scope>NUCLEOTIDE SEQUENCE</scope>
    <source>
        <strain evidence="3">DJ015</strain>
    </source>
</reference>
<reference evidence="3" key="1">
    <citation type="submission" date="2020-04" db="EMBL/GenBank/DDBJ databases">
        <authorList>
            <person name="Brown S."/>
        </authorList>
    </citation>
    <scope>NUCLEOTIDE SEQUENCE</scope>
    <source>
        <strain evidence="3">DJ015</strain>
    </source>
</reference>
<dbReference type="InterPro" id="IPR011010">
    <property type="entry name" value="DNA_brk_join_enz"/>
</dbReference>
<dbReference type="AlphaFoldDB" id="A0AAW3W627"/>
<feature type="domain" description="Tyr recombinase" evidence="2">
    <location>
        <begin position="1"/>
        <end position="184"/>
    </location>
</feature>
<dbReference type="SUPFAM" id="SSF56349">
    <property type="entry name" value="DNA breaking-rejoining enzymes"/>
    <property type="match status" value="1"/>
</dbReference>
<organism evidence="3 4">
    <name type="scientific">Clostridium beijerinckii</name>
    <name type="common">Clostridium MP</name>
    <dbReference type="NCBI Taxonomy" id="1520"/>
    <lineage>
        <taxon>Bacteria</taxon>
        <taxon>Bacillati</taxon>
        <taxon>Bacillota</taxon>
        <taxon>Clostridia</taxon>
        <taxon>Eubacteriales</taxon>
        <taxon>Clostridiaceae</taxon>
        <taxon>Clostridium</taxon>
    </lineage>
</organism>
<comment type="caution">
    <text evidence="3">The sequence shown here is derived from an EMBL/GenBank/DDBJ whole genome shotgun (WGS) entry which is preliminary data.</text>
</comment>
<keyword evidence="1" id="KW-0233">DNA recombination</keyword>
<name>A0AAW3W627_CLOBE</name>
<accession>A0AAW3W627</accession>
<evidence type="ECO:0000313" key="4">
    <source>
        <dbReference type="Proteomes" id="UP001194098"/>
    </source>
</evidence>
<dbReference type="GO" id="GO:0015074">
    <property type="term" value="P:DNA integration"/>
    <property type="evidence" value="ECO:0007669"/>
    <property type="project" value="InterPro"/>
</dbReference>
<evidence type="ECO:0000256" key="1">
    <source>
        <dbReference type="ARBA" id="ARBA00023172"/>
    </source>
</evidence>
<evidence type="ECO:0000259" key="2">
    <source>
        <dbReference type="PROSITE" id="PS51898"/>
    </source>
</evidence>
<dbReference type="InterPro" id="IPR013762">
    <property type="entry name" value="Integrase-like_cat_sf"/>
</dbReference>
<gene>
    <name evidence="3" type="ORF">HGI39_06380</name>
</gene>
<evidence type="ECO:0000313" key="3">
    <source>
        <dbReference type="EMBL" id="MBC2474342.1"/>
    </source>
</evidence>
<dbReference type="InterPro" id="IPR050090">
    <property type="entry name" value="Tyrosine_recombinase_XerCD"/>
</dbReference>
<proteinExistence type="predicted"/>
<dbReference type="GO" id="GO:0003677">
    <property type="term" value="F:DNA binding"/>
    <property type="evidence" value="ECO:0007669"/>
    <property type="project" value="InterPro"/>
</dbReference>